<dbReference type="WBParaSite" id="GPUH_0000579401-mRNA-1">
    <property type="protein sequence ID" value="GPUH_0000579401-mRNA-1"/>
    <property type="gene ID" value="GPUH_0000579401"/>
</dbReference>
<dbReference type="EMBL" id="UYRT01012686">
    <property type="protein sequence ID" value="VDK52157.1"/>
    <property type="molecule type" value="Genomic_DNA"/>
</dbReference>
<organism evidence="3">
    <name type="scientific">Gongylonema pulchrum</name>
    <dbReference type="NCBI Taxonomy" id="637853"/>
    <lineage>
        <taxon>Eukaryota</taxon>
        <taxon>Metazoa</taxon>
        <taxon>Ecdysozoa</taxon>
        <taxon>Nematoda</taxon>
        <taxon>Chromadorea</taxon>
        <taxon>Rhabditida</taxon>
        <taxon>Spirurina</taxon>
        <taxon>Spiruromorpha</taxon>
        <taxon>Spiruroidea</taxon>
        <taxon>Gongylonematidae</taxon>
        <taxon>Gongylonema</taxon>
    </lineage>
</organism>
<dbReference type="GO" id="GO:0042393">
    <property type="term" value="F:histone binding"/>
    <property type="evidence" value="ECO:0007669"/>
    <property type="project" value="TreeGrafter"/>
</dbReference>
<accession>A0A183DAP5</accession>
<evidence type="ECO:0000313" key="3">
    <source>
        <dbReference type="WBParaSite" id="GPUH_0000579401-mRNA-1"/>
    </source>
</evidence>
<gene>
    <name evidence="1" type="ORF">GPUH_LOCUS5785</name>
</gene>
<reference evidence="3" key="1">
    <citation type="submission" date="2016-06" db="UniProtKB">
        <authorList>
            <consortium name="WormBaseParasite"/>
        </authorList>
    </citation>
    <scope>IDENTIFICATION</scope>
</reference>
<reference evidence="1 2" key="2">
    <citation type="submission" date="2018-11" db="EMBL/GenBank/DDBJ databases">
        <authorList>
            <consortium name="Pathogen Informatics"/>
        </authorList>
    </citation>
    <scope>NUCLEOTIDE SEQUENCE [LARGE SCALE GENOMIC DNA]</scope>
</reference>
<sequence>MGYAETYADYRPAKLRSGLAHPDCVIETASLSSVAPPDVRYSLSIPEEVQLIPKTVLKLYS</sequence>
<name>A0A183DAP5_9BILA</name>
<dbReference type="Proteomes" id="UP000271098">
    <property type="component" value="Unassembled WGS sequence"/>
</dbReference>
<dbReference type="PANTHER" id="PTHR12706:SF30">
    <property type="entry name" value="PROTEIN STRAWBERRY NOTCH-RELATED"/>
    <property type="match status" value="1"/>
</dbReference>
<protein>
    <submittedName>
        <fullName evidence="3">UTRA domain-containing protein</fullName>
    </submittedName>
</protein>
<proteinExistence type="predicted"/>
<dbReference type="AlphaFoldDB" id="A0A183DAP5"/>
<evidence type="ECO:0000313" key="1">
    <source>
        <dbReference type="EMBL" id="VDK52157.1"/>
    </source>
</evidence>
<dbReference type="GO" id="GO:0006355">
    <property type="term" value="P:regulation of DNA-templated transcription"/>
    <property type="evidence" value="ECO:0007669"/>
    <property type="project" value="InterPro"/>
</dbReference>
<dbReference type="PANTHER" id="PTHR12706">
    <property type="entry name" value="STRAWBERRY NOTCH-RELATED"/>
    <property type="match status" value="1"/>
</dbReference>
<dbReference type="InterPro" id="IPR026741">
    <property type="entry name" value="SNO"/>
</dbReference>
<keyword evidence="2" id="KW-1185">Reference proteome</keyword>
<dbReference type="GO" id="GO:0031490">
    <property type="term" value="F:chromatin DNA binding"/>
    <property type="evidence" value="ECO:0007669"/>
    <property type="project" value="TreeGrafter"/>
</dbReference>
<dbReference type="OrthoDB" id="421838at2759"/>
<dbReference type="GO" id="GO:0005634">
    <property type="term" value="C:nucleus"/>
    <property type="evidence" value="ECO:0007669"/>
    <property type="project" value="TreeGrafter"/>
</dbReference>
<evidence type="ECO:0000313" key="2">
    <source>
        <dbReference type="Proteomes" id="UP000271098"/>
    </source>
</evidence>